<dbReference type="Gene3D" id="2.60.40.1220">
    <property type="match status" value="1"/>
</dbReference>
<dbReference type="Pfam" id="PF04234">
    <property type="entry name" value="CopC"/>
    <property type="match status" value="1"/>
</dbReference>
<accession>A0A4R2CQI6</accession>
<dbReference type="InterPro" id="IPR032694">
    <property type="entry name" value="CopC/D"/>
</dbReference>
<dbReference type="GO" id="GO:0042597">
    <property type="term" value="C:periplasmic space"/>
    <property type="evidence" value="ECO:0007669"/>
    <property type="project" value="InterPro"/>
</dbReference>
<feature type="transmembrane region" description="Helical" evidence="9">
    <location>
        <begin position="217"/>
        <end position="237"/>
    </location>
</feature>
<dbReference type="Proteomes" id="UP000295351">
    <property type="component" value="Unassembled WGS sequence"/>
</dbReference>
<evidence type="ECO:0000256" key="9">
    <source>
        <dbReference type="SAM" id="Phobius"/>
    </source>
</evidence>
<evidence type="ECO:0000256" key="7">
    <source>
        <dbReference type="ARBA" id="ARBA00023008"/>
    </source>
</evidence>
<keyword evidence="6 9" id="KW-1133">Transmembrane helix</keyword>
<evidence type="ECO:0000313" key="13">
    <source>
        <dbReference type="Proteomes" id="UP000295351"/>
    </source>
</evidence>
<organism evidence="12 13">
    <name type="scientific">Shinella granuli</name>
    <dbReference type="NCBI Taxonomy" id="323621"/>
    <lineage>
        <taxon>Bacteria</taxon>
        <taxon>Pseudomonadati</taxon>
        <taxon>Pseudomonadota</taxon>
        <taxon>Alphaproteobacteria</taxon>
        <taxon>Hyphomicrobiales</taxon>
        <taxon>Rhizobiaceae</taxon>
        <taxon>Shinella</taxon>
    </lineage>
</organism>
<dbReference type="AlphaFoldDB" id="A0A4R2CQI6"/>
<dbReference type="RefSeq" id="WP_245507748.1">
    <property type="nucleotide sequence ID" value="NZ_BAABEI010000007.1"/>
</dbReference>
<keyword evidence="13" id="KW-1185">Reference proteome</keyword>
<gene>
    <name evidence="12" type="ORF">EV665_110115</name>
</gene>
<dbReference type="GO" id="GO:0006825">
    <property type="term" value="P:copper ion transport"/>
    <property type="evidence" value="ECO:0007669"/>
    <property type="project" value="InterPro"/>
</dbReference>
<evidence type="ECO:0000259" key="11">
    <source>
        <dbReference type="Pfam" id="PF05425"/>
    </source>
</evidence>
<keyword evidence="7" id="KW-0186">Copper</keyword>
<protein>
    <submittedName>
        <fullName evidence="12">Copper transport protein</fullName>
    </submittedName>
</protein>
<reference evidence="12 13" key="1">
    <citation type="submission" date="2019-03" db="EMBL/GenBank/DDBJ databases">
        <title>Genomic Encyclopedia of Type Strains, Phase IV (KMG-IV): sequencing the most valuable type-strain genomes for metagenomic binning, comparative biology and taxonomic classification.</title>
        <authorList>
            <person name="Goeker M."/>
        </authorList>
    </citation>
    <scope>NUCLEOTIDE SEQUENCE [LARGE SCALE GENOMIC DNA]</scope>
    <source>
        <strain evidence="12 13">DSM 18401</strain>
    </source>
</reference>
<feature type="transmembrane region" description="Helical" evidence="9">
    <location>
        <begin position="389"/>
        <end position="410"/>
    </location>
</feature>
<dbReference type="Pfam" id="PF05425">
    <property type="entry name" value="CopD"/>
    <property type="match status" value="1"/>
</dbReference>
<evidence type="ECO:0000256" key="4">
    <source>
        <dbReference type="ARBA" id="ARBA00022723"/>
    </source>
</evidence>
<evidence type="ECO:0000259" key="10">
    <source>
        <dbReference type="Pfam" id="PF04234"/>
    </source>
</evidence>
<evidence type="ECO:0000256" key="3">
    <source>
        <dbReference type="ARBA" id="ARBA00022692"/>
    </source>
</evidence>
<feature type="transmembrane region" description="Helical" evidence="9">
    <location>
        <begin position="275"/>
        <end position="297"/>
    </location>
</feature>
<name>A0A4R2CQI6_SHIGR</name>
<dbReference type="EMBL" id="SLVX01000010">
    <property type="protein sequence ID" value="TCN43517.1"/>
    <property type="molecule type" value="Genomic_DNA"/>
</dbReference>
<dbReference type="GO" id="GO:0005886">
    <property type="term" value="C:plasma membrane"/>
    <property type="evidence" value="ECO:0007669"/>
    <property type="project" value="UniProtKB-SubCell"/>
</dbReference>
<keyword evidence="4" id="KW-0479">Metal-binding</keyword>
<feature type="transmembrane region" description="Helical" evidence="9">
    <location>
        <begin position="147"/>
        <end position="167"/>
    </location>
</feature>
<evidence type="ECO:0000313" key="12">
    <source>
        <dbReference type="EMBL" id="TCN43517.1"/>
    </source>
</evidence>
<evidence type="ECO:0000256" key="2">
    <source>
        <dbReference type="ARBA" id="ARBA00022475"/>
    </source>
</evidence>
<dbReference type="GO" id="GO:0005507">
    <property type="term" value="F:copper ion binding"/>
    <property type="evidence" value="ECO:0007669"/>
    <property type="project" value="InterPro"/>
</dbReference>
<keyword evidence="3 9" id="KW-0812">Transmembrane</keyword>
<dbReference type="SUPFAM" id="SSF81296">
    <property type="entry name" value="E set domains"/>
    <property type="match status" value="1"/>
</dbReference>
<feature type="transmembrane region" description="Helical" evidence="9">
    <location>
        <begin position="179"/>
        <end position="197"/>
    </location>
</feature>
<dbReference type="GO" id="GO:0046688">
    <property type="term" value="P:response to copper ion"/>
    <property type="evidence" value="ECO:0007669"/>
    <property type="project" value="InterPro"/>
</dbReference>
<dbReference type="InterPro" id="IPR007348">
    <property type="entry name" value="CopC_dom"/>
</dbReference>
<feature type="transmembrane region" description="Helical" evidence="9">
    <location>
        <begin position="318"/>
        <end position="336"/>
    </location>
</feature>
<evidence type="ECO:0000256" key="5">
    <source>
        <dbReference type="ARBA" id="ARBA00022729"/>
    </source>
</evidence>
<feature type="transmembrane region" description="Helical" evidence="9">
    <location>
        <begin position="348"/>
        <end position="369"/>
    </location>
</feature>
<dbReference type="InterPro" id="IPR008457">
    <property type="entry name" value="Cu-R_CopD_dom"/>
</dbReference>
<keyword evidence="5" id="KW-0732">Signal</keyword>
<sequence>MREHLGRSCIRVFLTGILWCCLIVAAMAHAALTGAVPADGAVVETPPKSLSLSFSEPVSPLVLRLILPDGQARTLGTFVLRDRVLEIAPPDDLGAGTHVLVWRVVSEDGHPVAGSTVFSIGAPGNVPPVAEGSVDWPVRIALWVARVVSYAGLFFGIGGLFAVRWLIPGGADGLRVIRAATLLGAVATILSLGFQGLDALGAPLSALADRAVWQAGLATRFGLTVMALLAAFCLAFVAPSRAGFAGRAASLVSLVVGSGALALSGHASSAAPQWLMQPAVLVHAITIEVWIGALLPLAYALRRGGDAGRQALGRFSRLIPVCVAVLTVAGLLLAVVQVQQFGALFSTAYGNVLLVKLALLAVLFALVALNRWVFTRSAVRGDRGAARRLGRAIIVETMIVLAIFAVAAAWRFTPPPRALALVAAQPVSTHIHSDKAMAEITLTPGRSGPVQVSAVILSPDFTPLTPKDVTFVFSNPEAGIEPMRRRAVLQADGTWRAVDVVIPLAGQWRVRLDVLISDFELVRLQETVEIAP</sequence>
<feature type="domain" description="CopC" evidence="10">
    <location>
        <begin position="29"/>
        <end position="120"/>
    </location>
</feature>
<comment type="caution">
    <text evidence="12">The sequence shown here is derived from an EMBL/GenBank/DDBJ whole genome shotgun (WGS) entry which is preliminary data.</text>
</comment>
<dbReference type="PANTHER" id="PTHR34820:SF4">
    <property type="entry name" value="INNER MEMBRANE PROTEIN YEBZ"/>
    <property type="match status" value="1"/>
</dbReference>
<dbReference type="PANTHER" id="PTHR34820">
    <property type="entry name" value="INNER MEMBRANE PROTEIN YEBZ"/>
    <property type="match status" value="1"/>
</dbReference>
<dbReference type="InterPro" id="IPR014756">
    <property type="entry name" value="Ig_E-set"/>
</dbReference>
<feature type="transmembrane region" description="Helical" evidence="9">
    <location>
        <begin position="244"/>
        <end position="263"/>
    </location>
</feature>
<feature type="transmembrane region" description="Helical" evidence="9">
    <location>
        <begin position="12"/>
        <end position="32"/>
    </location>
</feature>
<evidence type="ECO:0000256" key="1">
    <source>
        <dbReference type="ARBA" id="ARBA00004651"/>
    </source>
</evidence>
<dbReference type="InterPro" id="IPR014755">
    <property type="entry name" value="Cu-Rt/internalin_Ig-like"/>
</dbReference>
<keyword evidence="8 9" id="KW-0472">Membrane</keyword>
<evidence type="ECO:0000256" key="8">
    <source>
        <dbReference type="ARBA" id="ARBA00023136"/>
    </source>
</evidence>
<feature type="domain" description="Copper resistance protein D" evidence="11">
    <location>
        <begin position="310"/>
        <end position="410"/>
    </location>
</feature>
<proteinExistence type="predicted"/>
<evidence type="ECO:0000256" key="6">
    <source>
        <dbReference type="ARBA" id="ARBA00022989"/>
    </source>
</evidence>
<comment type="subcellular location">
    <subcellularLocation>
        <location evidence="1">Cell membrane</location>
        <topology evidence="1">Multi-pass membrane protein</topology>
    </subcellularLocation>
</comment>
<keyword evidence="2" id="KW-1003">Cell membrane</keyword>